<protein>
    <submittedName>
        <fullName evidence="3">Cobalamin biosynthesis protein CbiK, Co2+ chelatase</fullName>
    </submittedName>
</protein>
<feature type="active site" description="Proton acceptor" evidence="1">
    <location>
        <position position="145"/>
    </location>
</feature>
<accession>A0A0R1RGL7</accession>
<dbReference type="eggNOG" id="COG4822">
    <property type="taxonomic scope" value="Bacteria"/>
</dbReference>
<dbReference type="GO" id="GO:0019251">
    <property type="term" value="P:anaerobic cobalamin biosynthetic process"/>
    <property type="evidence" value="ECO:0007669"/>
    <property type="project" value="InterPro"/>
</dbReference>
<evidence type="ECO:0000256" key="1">
    <source>
        <dbReference type="PIRSR" id="PIRSR033579-1"/>
    </source>
</evidence>
<name>A0A0R1RGL7_9LACO</name>
<dbReference type="PIRSF" id="PIRSF033579">
    <property type="entry name" value="Anaer_Co_chel"/>
    <property type="match status" value="1"/>
</dbReference>
<dbReference type="Gene3D" id="3.40.50.1400">
    <property type="match status" value="2"/>
</dbReference>
<dbReference type="EMBL" id="AZFF01000005">
    <property type="protein sequence ID" value="KRL56160.1"/>
    <property type="molecule type" value="Genomic_DNA"/>
</dbReference>
<keyword evidence="2" id="KW-0170">Cobalt</keyword>
<keyword evidence="4" id="KW-1185">Reference proteome</keyword>
<dbReference type="STRING" id="1114972.FD35_GL002201"/>
<dbReference type="GO" id="GO:0046872">
    <property type="term" value="F:metal ion binding"/>
    <property type="evidence" value="ECO:0007669"/>
    <property type="project" value="UniProtKB-KW"/>
</dbReference>
<evidence type="ECO:0000256" key="2">
    <source>
        <dbReference type="PIRSR" id="PIRSR033579-3"/>
    </source>
</evidence>
<keyword evidence="2" id="KW-0479">Metal-binding</keyword>
<feature type="binding site" evidence="2">
    <location>
        <position position="205"/>
    </location>
    <ligand>
        <name>Co(2+)</name>
        <dbReference type="ChEBI" id="CHEBI:48828"/>
    </ligand>
</feature>
<evidence type="ECO:0000313" key="4">
    <source>
        <dbReference type="Proteomes" id="UP000051999"/>
    </source>
</evidence>
<dbReference type="Proteomes" id="UP000051999">
    <property type="component" value="Unassembled WGS sequence"/>
</dbReference>
<feature type="binding site" evidence="2">
    <location>
        <position position="173"/>
    </location>
    <ligand>
        <name>Co(2+)</name>
        <dbReference type="ChEBI" id="CHEBI:48828"/>
    </ligand>
</feature>
<dbReference type="OrthoDB" id="9770331at2"/>
<evidence type="ECO:0000313" key="3">
    <source>
        <dbReference type="EMBL" id="KRL56160.1"/>
    </source>
</evidence>
<organism evidence="3 4">
    <name type="scientific">Furfurilactobacillus rossiae DSM 15814</name>
    <dbReference type="NCBI Taxonomy" id="1114972"/>
    <lineage>
        <taxon>Bacteria</taxon>
        <taxon>Bacillati</taxon>
        <taxon>Bacillota</taxon>
        <taxon>Bacilli</taxon>
        <taxon>Lactobacillales</taxon>
        <taxon>Lactobacillaceae</taxon>
        <taxon>Furfurilactobacillus</taxon>
    </lineage>
</organism>
<feature type="binding site" evidence="2">
    <location>
        <position position="145"/>
    </location>
    <ligand>
        <name>Co(2+)</name>
        <dbReference type="ChEBI" id="CHEBI:48828"/>
    </ligand>
</feature>
<dbReference type="PATRIC" id="fig|1114972.6.peg.2252"/>
<comment type="caution">
    <text evidence="3">The sequence shown here is derived from an EMBL/GenBank/DDBJ whole genome shotgun (WGS) entry which is preliminary data.</text>
</comment>
<dbReference type="Pfam" id="PF06180">
    <property type="entry name" value="CbiK"/>
    <property type="match status" value="1"/>
</dbReference>
<dbReference type="InterPro" id="IPR010388">
    <property type="entry name" value="Anaerobic_Co-chelatase"/>
</dbReference>
<dbReference type="AlphaFoldDB" id="A0A0R1RGL7"/>
<sequence>MTKTAVLLVSFGTTYPESRHETDDSADTAFASAFPEATLFHAYTSVIVRRRVKANEGVMLDDVPAALQHILDGGFNDLIVQSLHIIPGIEYHRLCDQLAPFNRKFEHVSVGKPLLTSFDDFQTIVGWLKTVGTDDDGKAVVFMGHGTGDHAFTTYACLDHMLMGTNVYMGAVESYPGIDTMIAELKRRDVQSVVVRPFMMVSGNHVHHDMTSDSPKSWTSRLTAAGFKVEPEFSSLANVPAILTLFTEHAKQAVEAQHE</sequence>
<reference evidence="3 4" key="1">
    <citation type="journal article" date="2015" name="Genome Announc.">
        <title>Expanding the biotechnology potential of lactobacilli through comparative genomics of 213 strains and associated genera.</title>
        <authorList>
            <person name="Sun Z."/>
            <person name="Harris H.M."/>
            <person name="McCann A."/>
            <person name="Guo C."/>
            <person name="Argimon S."/>
            <person name="Zhang W."/>
            <person name="Yang X."/>
            <person name="Jeffery I.B."/>
            <person name="Cooney J.C."/>
            <person name="Kagawa T.F."/>
            <person name="Liu W."/>
            <person name="Song Y."/>
            <person name="Salvetti E."/>
            <person name="Wrobel A."/>
            <person name="Rasinkangas P."/>
            <person name="Parkhill J."/>
            <person name="Rea M.C."/>
            <person name="O'Sullivan O."/>
            <person name="Ritari J."/>
            <person name="Douillard F.P."/>
            <person name="Paul Ross R."/>
            <person name="Yang R."/>
            <person name="Briner A.E."/>
            <person name="Felis G.E."/>
            <person name="de Vos W.M."/>
            <person name="Barrangou R."/>
            <person name="Klaenhammer T.R."/>
            <person name="Caufield P.W."/>
            <person name="Cui Y."/>
            <person name="Zhang H."/>
            <person name="O'Toole P.W."/>
        </authorList>
    </citation>
    <scope>NUCLEOTIDE SEQUENCE [LARGE SCALE GENOMIC DNA]</scope>
    <source>
        <strain evidence="3 4">DSM 15814</strain>
    </source>
</reference>
<dbReference type="CDD" id="cd03413">
    <property type="entry name" value="CbiK_C"/>
    <property type="match status" value="1"/>
</dbReference>
<dbReference type="SUPFAM" id="SSF53800">
    <property type="entry name" value="Chelatase"/>
    <property type="match status" value="1"/>
</dbReference>
<proteinExistence type="predicted"/>
<dbReference type="RefSeq" id="WP_017262891.1">
    <property type="nucleotide sequence ID" value="NZ_AUAW01000006.1"/>
</dbReference>
<dbReference type="GO" id="GO:0016852">
    <property type="term" value="F:sirohydrochlorin cobaltochelatase activity"/>
    <property type="evidence" value="ECO:0007669"/>
    <property type="project" value="InterPro"/>
</dbReference>
<gene>
    <name evidence="3" type="ORF">FD35_GL002201</name>
</gene>